<protein>
    <recommendedName>
        <fullName evidence="4">G-protein coupled receptors family 2 profile 2 domain-containing protein</fullName>
    </recommendedName>
</protein>
<feature type="transmembrane region" description="Helical" evidence="1">
    <location>
        <begin position="453"/>
        <end position="472"/>
    </location>
</feature>
<evidence type="ECO:0000313" key="2">
    <source>
        <dbReference type="EMBL" id="MFH4974204.1"/>
    </source>
</evidence>
<feature type="transmembrane region" description="Helical" evidence="1">
    <location>
        <begin position="237"/>
        <end position="259"/>
    </location>
</feature>
<dbReference type="InterPro" id="IPR046338">
    <property type="entry name" value="GAIN_dom_sf"/>
</dbReference>
<dbReference type="AlphaFoldDB" id="A0ABD6E303"/>
<sequence length="574" mass="63760">MIGPRNTKYLEGANLGLITRVVDCSPGKTGNELAGIAISANGSSFLELPNSQDITSPSVYAAISIPFNAICSSSGRRVNYLAFRNMKLFVPPDNSHQSERPMKLSYNCHRFSIDPLDTDAPTRSRNICDPGLIIIGQHVVSATLFNTADDTEVRTASLDGSSLTMVELSFSQRTTPPPLHGQLAVSSWKAQHGWSDELCPVKTDRLTGFYVAKCSHLTDFALIVSGLEIEPGLCDGMLMIFSVIVETLSIISLVTLLFLKFCKHCPYMRKIEYIKYWTISITTGTDSYLNTIYMVTLLAFFIIFTFFSTSTVTGSHCSAMAAVQYTLLISCIFLTVVRSLRTLASFSPSRYVEGIINRCTELSVAAFVATCLPVTITIVLAFTLRQFFDRNDHFCWIRPDYIYLGVVFPVTVVTVNGFLCLGIITFRFFPGLFGVDNTSHMLTRSSAVQKQKIIALLLIQFTLGTPWVLQYLTLFVPYVTSTHYLFTIVNGSQGTVLLCLFLYRHFAALPPKIANVALMHGSEEDIFSIEDALYGQRERSVTNLEILDSLYLSSHKSVPLRGRRGCLHLNGDHK</sequence>
<name>A0ABD6E303_9BILA</name>
<feature type="transmembrane region" description="Helical" evidence="1">
    <location>
        <begin position="362"/>
        <end position="382"/>
    </location>
</feature>
<feature type="transmembrane region" description="Helical" evidence="1">
    <location>
        <begin position="402"/>
        <end position="433"/>
    </location>
</feature>
<accession>A0ABD6E303</accession>
<dbReference type="PANTHER" id="PTHR12011">
    <property type="entry name" value="ADHESION G-PROTEIN COUPLED RECEPTOR"/>
    <property type="match status" value="1"/>
</dbReference>
<feature type="transmembrane region" description="Helical" evidence="1">
    <location>
        <begin position="484"/>
        <end position="503"/>
    </location>
</feature>
<keyword evidence="1" id="KW-0472">Membrane</keyword>
<dbReference type="Gene3D" id="2.60.220.50">
    <property type="match status" value="1"/>
</dbReference>
<evidence type="ECO:0008006" key="4">
    <source>
        <dbReference type="Google" id="ProtNLM"/>
    </source>
</evidence>
<dbReference type="Proteomes" id="UP001608902">
    <property type="component" value="Unassembled WGS sequence"/>
</dbReference>
<keyword evidence="3" id="KW-1185">Reference proteome</keyword>
<feature type="transmembrane region" description="Helical" evidence="1">
    <location>
        <begin position="288"/>
        <end position="307"/>
    </location>
</feature>
<dbReference type="PANTHER" id="PTHR12011:SF465">
    <property type="entry name" value="GPS DOMAIN-CONTAINING PROTEIN"/>
    <property type="match status" value="1"/>
</dbReference>
<reference evidence="2 3" key="1">
    <citation type="submission" date="2024-08" db="EMBL/GenBank/DDBJ databases">
        <title>Gnathostoma spinigerum genome.</title>
        <authorList>
            <person name="Gonzalez-Bertolin B."/>
            <person name="Monzon S."/>
            <person name="Zaballos A."/>
            <person name="Jimenez P."/>
            <person name="Dekumyoy P."/>
            <person name="Varona S."/>
            <person name="Cuesta I."/>
            <person name="Sumanam S."/>
            <person name="Adisakwattana P."/>
            <person name="Gasser R.B."/>
            <person name="Hernandez-Gonzalez A."/>
            <person name="Young N.D."/>
            <person name="Perteguer M.J."/>
        </authorList>
    </citation>
    <scope>NUCLEOTIDE SEQUENCE [LARGE SCALE GENOMIC DNA]</scope>
    <source>
        <strain evidence="2">AL3</strain>
        <tissue evidence="2">Liver</tissue>
    </source>
</reference>
<evidence type="ECO:0000256" key="1">
    <source>
        <dbReference type="SAM" id="Phobius"/>
    </source>
</evidence>
<evidence type="ECO:0000313" key="3">
    <source>
        <dbReference type="Proteomes" id="UP001608902"/>
    </source>
</evidence>
<keyword evidence="1" id="KW-0812">Transmembrane</keyword>
<feature type="transmembrane region" description="Helical" evidence="1">
    <location>
        <begin position="319"/>
        <end position="341"/>
    </location>
</feature>
<keyword evidence="1" id="KW-1133">Transmembrane helix</keyword>
<dbReference type="EMBL" id="JBGFUD010000294">
    <property type="protein sequence ID" value="MFH4974204.1"/>
    <property type="molecule type" value="Genomic_DNA"/>
</dbReference>
<gene>
    <name evidence="2" type="ORF">AB6A40_000913</name>
</gene>
<comment type="caution">
    <text evidence="2">The sequence shown here is derived from an EMBL/GenBank/DDBJ whole genome shotgun (WGS) entry which is preliminary data.</text>
</comment>
<organism evidence="2 3">
    <name type="scientific">Gnathostoma spinigerum</name>
    <dbReference type="NCBI Taxonomy" id="75299"/>
    <lineage>
        <taxon>Eukaryota</taxon>
        <taxon>Metazoa</taxon>
        <taxon>Ecdysozoa</taxon>
        <taxon>Nematoda</taxon>
        <taxon>Chromadorea</taxon>
        <taxon>Rhabditida</taxon>
        <taxon>Spirurina</taxon>
        <taxon>Gnathostomatomorpha</taxon>
        <taxon>Gnathostomatoidea</taxon>
        <taxon>Gnathostomatidae</taxon>
        <taxon>Gnathostoma</taxon>
    </lineage>
</organism>
<proteinExistence type="predicted"/>